<keyword evidence="2" id="KW-1185">Reference proteome</keyword>
<dbReference type="NCBIfam" id="TIGR02300">
    <property type="entry name" value="FYDLN_acid"/>
    <property type="match status" value="1"/>
</dbReference>
<dbReference type="AlphaFoldDB" id="A0A3M9XR70"/>
<evidence type="ECO:0000313" key="1">
    <source>
        <dbReference type="EMBL" id="RNJ50779.1"/>
    </source>
</evidence>
<gene>
    <name evidence="1" type="ORF">D1O30_15475</name>
</gene>
<sequence>MAKAELGVKRRCLTCATAFYDLNRLPIVCPKCAAAFQVVEVLRSAARRPAYHSATFARSAPVAPVIEPIVDDVLLSTADEEEDSAADEEEDRIEEVLEEVEAAVVETATE</sequence>
<organism evidence="1 2">
    <name type="scientific">Methylocystis hirsuta</name>
    <dbReference type="NCBI Taxonomy" id="369798"/>
    <lineage>
        <taxon>Bacteria</taxon>
        <taxon>Pseudomonadati</taxon>
        <taxon>Pseudomonadota</taxon>
        <taxon>Alphaproteobacteria</taxon>
        <taxon>Hyphomicrobiales</taxon>
        <taxon>Methylocystaceae</taxon>
        <taxon>Methylocystis</taxon>
    </lineage>
</organism>
<dbReference type="Proteomes" id="UP000268623">
    <property type="component" value="Unassembled WGS sequence"/>
</dbReference>
<dbReference type="EMBL" id="QWDD01000001">
    <property type="protein sequence ID" value="RNJ50779.1"/>
    <property type="molecule type" value="Genomic_DNA"/>
</dbReference>
<protein>
    <submittedName>
        <fullName evidence="1">TIGR02300 family protein</fullName>
    </submittedName>
</protein>
<reference evidence="1 2" key="1">
    <citation type="submission" date="2018-08" db="EMBL/GenBank/DDBJ databases">
        <title>Genome sequence of Methylocystis hirsuta CSC1, a methanotroph able to accumulate PHAs.</title>
        <authorList>
            <person name="Bordel S."/>
            <person name="Rodriguez E."/>
            <person name="Gancedo J."/>
            <person name="Munoz R."/>
        </authorList>
    </citation>
    <scope>NUCLEOTIDE SEQUENCE [LARGE SCALE GENOMIC DNA]</scope>
    <source>
        <strain evidence="1 2">CSC1</strain>
    </source>
</reference>
<dbReference type="OrthoDB" id="9815689at2"/>
<comment type="caution">
    <text evidence="1">The sequence shown here is derived from an EMBL/GenBank/DDBJ whole genome shotgun (WGS) entry which is preliminary data.</text>
</comment>
<proteinExistence type="predicted"/>
<dbReference type="InterPro" id="IPR012644">
    <property type="entry name" value="CHP02300_FYDLN_acid"/>
</dbReference>
<name>A0A3M9XR70_9HYPH</name>
<accession>A0A3M9XR70</accession>
<evidence type="ECO:0000313" key="2">
    <source>
        <dbReference type="Proteomes" id="UP000268623"/>
    </source>
</evidence>
<dbReference type="Pfam" id="PF09538">
    <property type="entry name" value="FYDLN_acid"/>
    <property type="match status" value="1"/>
</dbReference>
<dbReference type="RefSeq" id="WP_123176690.1">
    <property type="nucleotide sequence ID" value="NZ_QWDD01000001.1"/>
</dbReference>